<feature type="transmembrane region" description="Helical" evidence="1">
    <location>
        <begin position="100"/>
        <end position="119"/>
    </location>
</feature>
<feature type="transmembrane region" description="Helical" evidence="1">
    <location>
        <begin position="62"/>
        <end position="80"/>
    </location>
</feature>
<accession>A0ABS0XLP6</accession>
<organism evidence="2 3">
    <name type="scientific">Sphingomonas mollis</name>
    <dbReference type="NCBI Taxonomy" id="2795726"/>
    <lineage>
        <taxon>Bacteria</taxon>
        <taxon>Pseudomonadati</taxon>
        <taxon>Pseudomonadota</taxon>
        <taxon>Alphaproteobacteria</taxon>
        <taxon>Sphingomonadales</taxon>
        <taxon>Sphingomonadaceae</taxon>
        <taxon>Sphingomonas</taxon>
    </lineage>
</organism>
<keyword evidence="1" id="KW-0812">Transmembrane</keyword>
<reference evidence="3" key="1">
    <citation type="submission" date="2020-12" db="EMBL/GenBank/DDBJ databases">
        <title>Hymenobacter sp.</title>
        <authorList>
            <person name="Kim M.K."/>
        </authorList>
    </citation>
    <scope>NUCLEOTIDE SEQUENCE [LARGE SCALE GENOMIC DNA]</scope>
    <source>
        <strain evidence="3">BT553</strain>
    </source>
</reference>
<protein>
    <submittedName>
        <fullName evidence="2">DUF1453 family protein</fullName>
    </submittedName>
</protein>
<feature type="transmembrane region" description="Helical" evidence="1">
    <location>
        <begin position="38"/>
        <end position="56"/>
    </location>
</feature>
<keyword evidence="1" id="KW-1133">Transmembrane helix</keyword>
<feature type="transmembrane region" description="Helical" evidence="1">
    <location>
        <begin position="6"/>
        <end position="26"/>
    </location>
</feature>
<feature type="transmembrane region" description="Helical" evidence="1">
    <location>
        <begin position="125"/>
        <end position="148"/>
    </location>
</feature>
<keyword evidence="1" id="KW-0472">Membrane</keyword>
<proteinExistence type="predicted"/>
<dbReference type="EMBL" id="JAELXS010000001">
    <property type="protein sequence ID" value="MBJ6120735.1"/>
    <property type="molecule type" value="Genomic_DNA"/>
</dbReference>
<evidence type="ECO:0000256" key="1">
    <source>
        <dbReference type="SAM" id="Phobius"/>
    </source>
</evidence>
<dbReference type="InterPro" id="IPR058247">
    <property type="entry name" value="DUF1453"/>
</dbReference>
<dbReference type="Pfam" id="PF07301">
    <property type="entry name" value="DUF1453"/>
    <property type="match status" value="1"/>
</dbReference>
<comment type="caution">
    <text evidence="2">The sequence shown here is derived from an EMBL/GenBank/DDBJ whole genome shotgun (WGS) entry which is preliminary data.</text>
</comment>
<evidence type="ECO:0000313" key="3">
    <source>
        <dbReference type="Proteomes" id="UP000640426"/>
    </source>
</evidence>
<keyword evidence="3" id="KW-1185">Reference proteome</keyword>
<name>A0ABS0XLP6_9SPHN</name>
<gene>
    <name evidence="2" type="ORF">JAO74_02895</name>
</gene>
<evidence type="ECO:0000313" key="2">
    <source>
        <dbReference type="EMBL" id="MBJ6120735.1"/>
    </source>
</evidence>
<sequence length="169" mass="18512">MPIEPSAAASYAIPAIVLAVVLAIRWKRLGRPQPLKLERLWIMPAIFTALMAFTFVEMPPHGWGWAFCLIALALGGALGWQRGRMMRIEVDPATHALSQASSPAALIFVVALVLLRRAATAGSAYWLHLDTIAATDMLMAFALGLIAVQRLEMFLRARRLLAASRAIPR</sequence>
<dbReference type="Proteomes" id="UP000640426">
    <property type="component" value="Unassembled WGS sequence"/>
</dbReference>